<keyword evidence="8" id="KW-0547">Nucleotide-binding</keyword>
<dbReference type="PROSITE" id="PS50929">
    <property type="entry name" value="ABC_TM1F"/>
    <property type="match status" value="1"/>
</dbReference>
<feature type="transmembrane region" description="Helical" evidence="5">
    <location>
        <begin position="260"/>
        <end position="278"/>
    </location>
</feature>
<dbReference type="InterPro" id="IPR027417">
    <property type="entry name" value="P-loop_NTPase"/>
</dbReference>
<dbReference type="PROSITE" id="PS50893">
    <property type="entry name" value="ABC_TRANSPORTER_2"/>
    <property type="match status" value="1"/>
</dbReference>
<dbReference type="InterPro" id="IPR011527">
    <property type="entry name" value="ABC1_TM_dom"/>
</dbReference>
<evidence type="ECO:0000256" key="3">
    <source>
        <dbReference type="ARBA" id="ARBA00022989"/>
    </source>
</evidence>
<protein>
    <submittedName>
        <fullName evidence="8">ABC transporter ATP-binding protein</fullName>
    </submittedName>
</protein>
<dbReference type="Gene3D" id="1.20.1560.10">
    <property type="entry name" value="ABC transporter type 1, transmembrane domain"/>
    <property type="match status" value="1"/>
</dbReference>
<evidence type="ECO:0000259" key="6">
    <source>
        <dbReference type="PROSITE" id="PS50893"/>
    </source>
</evidence>
<keyword evidence="8" id="KW-0067">ATP-binding</keyword>
<dbReference type="PANTHER" id="PTHR43394">
    <property type="entry name" value="ATP-DEPENDENT PERMEASE MDL1, MITOCHONDRIAL"/>
    <property type="match status" value="1"/>
</dbReference>
<name>A0ABU7K308_9ACTN</name>
<comment type="caution">
    <text evidence="8">The sequence shown here is derived from an EMBL/GenBank/DDBJ whole genome shotgun (WGS) entry which is preliminary data.</text>
</comment>
<dbReference type="CDD" id="cd07346">
    <property type="entry name" value="ABC_6TM_exporters"/>
    <property type="match status" value="1"/>
</dbReference>
<dbReference type="InterPro" id="IPR039421">
    <property type="entry name" value="Type_1_exporter"/>
</dbReference>
<dbReference type="PROSITE" id="PS00211">
    <property type="entry name" value="ABC_TRANSPORTER_1"/>
    <property type="match status" value="1"/>
</dbReference>
<dbReference type="InterPro" id="IPR003439">
    <property type="entry name" value="ABC_transporter-like_ATP-bd"/>
</dbReference>
<comment type="subcellular location">
    <subcellularLocation>
        <location evidence="1">Cell membrane</location>
        <topology evidence="1">Multi-pass membrane protein</topology>
    </subcellularLocation>
</comment>
<evidence type="ECO:0000313" key="9">
    <source>
        <dbReference type="Proteomes" id="UP001356095"/>
    </source>
</evidence>
<keyword evidence="9" id="KW-1185">Reference proteome</keyword>
<feature type="transmembrane region" description="Helical" evidence="5">
    <location>
        <begin position="170"/>
        <end position="189"/>
    </location>
</feature>
<dbReference type="PANTHER" id="PTHR43394:SF1">
    <property type="entry name" value="ATP-BINDING CASSETTE SUB-FAMILY B MEMBER 10, MITOCHONDRIAL"/>
    <property type="match status" value="1"/>
</dbReference>
<dbReference type="GO" id="GO:0005524">
    <property type="term" value="F:ATP binding"/>
    <property type="evidence" value="ECO:0007669"/>
    <property type="project" value="UniProtKB-KW"/>
</dbReference>
<evidence type="ECO:0000259" key="7">
    <source>
        <dbReference type="PROSITE" id="PS50929"/>
    </source>
</evidence>
<feature type="transmembrane region" description="Helical" evidence="5">
    <location>
        <begin position="142"/>
        <end position="164"/>
    </location>
</feature>
<dbReference type="SUPFAM" id="SSF90123">
    <property type="entry name" value="ABC transporter transmembrane region"/>
    <property type="match status" value="1"/>
</dbReference>
<evidence type="ECO:0000256" key="2">
    <source>
        <dbReference type="ARBA" id="ARBA00022692"/>
    </source>
</evidence>
<dbReference type="SUPFAM" id="SSF52540">
    <property type="entry name" value="P-loop containing nucleoside triphosphate hydrolases"/>
    <property type="match status" value="1"/>
</dbReference>
<feature type="domain" description="ABC transmembrane type-1" evidence="7">
    <location>
        <begin position="43"/>
        <end position="313"/>
    </location>
</feature>
<dbReference type="InterPro" id="IPR036640">
    <property type="entry name" value="ABC1_TM_sf"/>
</dbReference>
<dbReference type="Proteomes" id="UP001356095">
    <property type="component" value="Unassembled WGS sequence"/>
</dbReference>
<evidence type="ECO:0000313" key="8">
    <source>
        <dbReference type="EMBL" id="MEE2036630.1"/>
    </source>
</evidence>
<keyword evidence="2 5" id="KW-0812">Transmembrane</keyword>
<evidence type="ECO:0000256" key="1">
    <source>
        <dbReference type="ARBA" id="ARBA00004651"/>
    </source>
</evidence>
<gene>
    <name evidence="8" type="ORF">Q8791_05250</name>
</gene>
<feature type="transmembrane region" description="Helical" evidence="5">
    <location>
        <begin position="68"/>
        <end position="88"/>
    </location>
</feature>
<feature type="transmembrane region" description="Helical" evidence="5">
    <location>
        <begin position="31"/>
        <end position="56"/>
    </location>
</feature>
<feature type="domain" description="ABC transporter" evidence="6">
    <location>
        <begin position="292"/>
        <end position="574"/>
    </location>
</feature>
<keyword evidence="3 5" id="KW-1133">Transmembrane helix</keyword>
<evidence type="ECO:0000256" key="4">
    <source>
        <dbReference type="ARBA" id="ARBA00023136"/>
    </source>
</evidence>
<organism evidence="8 9">
    <name type="scientific">Nocardiopsis codii</name>
    <dbReference type="NCBI Taxonomy" id="3065942"/>
    <lineage>
        <taxon>Bacteria</taxon>
        <taxon>Bacillati</taxon>
        <taxon>Actinomycetota</taxon>
        <taxon>Actinomycetes</taxon>
        <taxon>Streptosporangiales</taxon>
        <taxon>Nocardiopsidaceae</taxon>
        <taxon>Nocardiopsis</taxon>
    </lineage>
</organism>
<dbReference type="Gene3D" id="3.40.50.300">
    <property type="entry name" value="P-loop containing nucleotide triphosphate hydrolases"/>
    <property type="match status" value="1"/>
</dbReference>
<dbReference type="EMBL" id="JAUZMY010000003">
    <property type="protein sequence ID" value="MEE2036630.1"/>
    <property type="molecule type" value="Genomic_DNA"/>
</dbReference>
<keyword evidence="4 5" id="KW-0472">Membrane</keyword>
<dbReference type="RefSeq" id="WP_330090419.1">
    <property type="nucleotide sequence ID" value="NZ_JAUZMY010000003.1"/>
</dbReference>
<evidence type="ECO:0000256" key="5">
    <source>
        <dbReference type="SAM" id="Phobius"/>
    </source>
</evidence>
<dbReference type="InterPro" id="IPR017871">
    <property type="entry name" value="ABC_transporter-like_CS"/>
</dbReference>
<reference evidence="8 9" key="1">
    <citation type="submission" date="2023-08" db="EMBL/GenBank/DDBJ databases">
        <authorList>
            <person name="Girao M."/>
            <person name="Carvalho M.F."/>
        </authorList>
    </citation>
    <scope>NUCLEOTIDE SEQUENCE [LARGE SCALE GENOMIC DNA]</scope>
    <source>
        <strain evidence="8 9">CT-R113</strain>
    </source>
</reference>
<accession>A0ABU7K308</accession>
<proteinExistence type="predicted"/>
<sequence length="582" mass="62134">MRVLPQPPGLPDHRSANRFLLWLARAEWRSLAWAGGVTGVYRLCGVLMSAAVGATLDSGVVEGDPGSLLTWFGVLTALTLLSTLLVPLGNRAQSFNWYASAYRTVQVVIARSVALGPTLTRRLPSGEVVAVGTDDIDRLGDFYYESALIPASVMTVGAVSVLMLSSHTEFGLIVLVAVPVMMLGMVPLLRPLSRRQEHHRTRQAELTTRATDLVAGLRVLRGVGGERTVGDRYRDESQRVRAAGVRVGWMDAALQAVRELYPGLLLVGIVWYGARLALAGEITVGQLVAFYGYTGNLAVAVRYLMQASSEFVSARVAAGRVVRVLSLEHDHPDPEHPAEAPSAPCDLRDPSSGVVVAAGCTTGVVCSDAAGATALAERLGRYRDGDGDGSDALLVERGTGREVRLRDLPLRDVRRRVLVASNGAHLFSGRLREELSPDGGLSDDRLAAVVRAACADDVVRQSPAGFGALLTERGREYSGGQQQRLRLARAFGLDPEILVLVEPASAVDAHSEAAIGARLAEEREGRTTALVTTSPLLLDHTDRVLFVDGGRVVAEGSHRDLLATVPDYASTVLRTVSTSGKP</sequence>
<dbReference type="Pfam" id="PF00664">
    <property type="entry name" value="ABC_membrane"/>
    <property type="match status" value="1"/>
</dbReference>